<name>A0A5C6N6S7_9TELE</name>
<evidence type="ECO:0000256" key="1">
    <source>
        <dbReference type="SAM" id="MobiDB-lite"/>
    </source>
</evidence>
<feature type="region of interest" description="Disordered" evidence="1">
    <location>
        <begin position="102"/>
        <end position="200"/>
    </location>
</feature>
<evidence type="ECO:0000259" key="2">
    <source>
        <dbReference type="PROSITE" id="PS51029"/>
    </source>
</evidence>
<keyword evidence="4" id="KW-1185">Reference proteome</keyword>
<dbReference type="GO" id="GO:0005634">
    <property type="term" value="C:nucleus"/>
    <property type="evidence" value="ECO:0007669"/>
    <property type="project" value="TreeGrafter"/>
</dbReference>
<dbReference type="SMART" id="SM00595">
    <property type="entry name" value="MADF"/>
    <property type="match status" value="1"/>
</dbReference>
<evidence type="ECO:0000313" key="3">
    <source>
        <dbReference type="EMBL" id="TWW62795.1"/>
    </source>
</evidence>
<gene>
    <name evidence="3" type="ORF">D4764_04G0014420</name>
</gene>
<dbReference type="InterPro" id="IPR039353">
    <property type="entry name" value="TF_Adf1"/>
</dbReference>
<feature type="compositionally biased region" description="Polar residues" evidence="1">
    <location>
        <begin position="108"/>
        <end position="118"/>
    </location>
</feature>
<dbReference type="PROSITE" id="PS51029">
    <property type="entry name" value="MADF"/>
    <property type="match status" value="1"/>
</dbReference>
<feature type="compositionally biased region" description="Low complexity" evidence="1">
    <location>
        <begin position="121"/>
        <end position="164"/>
    </location>
</feature>
<organism evidence="3 4">
    <name type="scientific">Takifugu flavidus</name>
    <name type="common">sansaifugu</name>
    <dbReference type="NCBI Taxonomy" id="433684"/>
    <lineage>
        <taxon>Eukaryota</taxon>
        <taxon>Metazoa</taxon>
        <taxon>Chordata</taxon>
        <taxon>Craniata</taxon>
        <taxon>Vertebrata</taxon>
        <taxon>Euteleostomi</taxon>
        <taxon>Actinopterygii</taxon>
        <taxon>Neopterygii</taxon>
        <taxon>Teleostei</taxon>
        <taxon>Neoteleostei</taxon>
        <taxon>Acanthomorphata</taxon>
        <taxon>Eupercaria</taxon>
        <taxon>Tetraodontiformes</taxon>
        <taxon>Tetradontoidea</taxon>
        <taxon>Tetraodontidae</taxon>
        <taxon>Takifugu</taxon>
    </lineage>
</organism>
<dbReference type="GO" id="GO:0005667">
    <property type="term" value="C:transcription regulator complex"/>
    <property type="evidence" value="ECO:0007669"/>
    <property type="project" value="TreeGrafter"/>
</dbReference>
<dbReference type="PANTHER" id="PTHR12243:SF69">
    <property type="entry name" value="SI:CH73-59F11.3"/>
    <property type="match status" value="1"/>
</dbReference>
<evidence type="ECO:0000313" key="4">
    <source>
        <dbReference type="Proteomes" id="UP000324091"/>
    </source>
</evidence>
<accession>A0A5C6N6S7</accession>
<dbReference type="EMBL" id="RHFK02000017">
    <property type="protein sequence ID" value="TWW62795.1"/>
    <property type="molecule type" value="Genomic_DNA"/>
</dbReference>
<dbReference type="Pfam" id="PF10545">
    <property type="entry name" value="MADF_DNA_bdg"/>
    <property type="match status" value="1"/>
</dbReference>
<reference evidence="3 4" key="1">
    <citation type="submission" date="2019-04" db="EMBL/GenBank/DDBJ databases">
        <title>Chromosome genome assembly for Takifugu flavidus.</title>
        <authorList>
            <person name="Xiao S."/>
        </authorList>
    </citation>
    <scope>NUCLEOTIDE SEQUENCE [LARGE SCALE GENOMIC DNA]</scope>
    <source>
        <strain evidence="3">HTHZ2018</strain>
        <tissue evidence="3">Muscle</tissue>
    </source>
</reference>
<dbReference type="AlphaFoldDB" id="A0A5C6N6S7"/>
<comment type="caution">
    <text evidence="3">The sequence shown here is derived from an EMBL/GenBank/DDBJ whole genome shotgun (WGS) entry which is preliminary data.</text>
</comment>
<dbReference type="PANTHER" id="PTHR12243">
    <property type="entry name" value="MADF DOMAIN TRANSCRIPTION FACTOR"/>
    <property type="match status" value="1"/>
</dbReference>
<proteinExistence type="predicted"/>
<sequence length="264" mass="29757">MLGEVEERLAEQVRRYPNLYDSSSKHYKDNKLATNSWKEISERTGLQSAEEAAKKWKNLRDKYVRLQRKMVPASGRAGSKKTPALVTILSWLAPHIRHRDMASRCDAKSTSPTETRSQPELPVSTTQPSSSSTLTTSTSSDSSPEHSSTSSLGSGSAPESSPLPICSTPHAPALSAADMVPFPPQSPVAHPGKRRKKERDEWVVGQINQLEEHRLELTRTVPEFDEYTRFGLTLADMLRKVPEDKRDDLMFKLYSTVYKYRRKL</sequence>
<protein>
    <recommendedName>
        <fullName evidence="2">MADF domain-containing protein</fullName>
    </recommendedName>
</protein>
<dbReference type="GO" id="GO:0006357">
    <property type="term" value="P:regulation of transcription by RNA polymerase II"/>
    <property type="evidence" value="ECO:0007669"/>
    <property type="project" value="TreeGrafter"/>
</dbReference>
<dbReference type="InterPro" id="IPR006578">
    <property type="entry name" value="MADF-dom"/>
</dbReference>
<dbReference type="Proteomes" id="UP000324091">
    <property type="component" value="Chromosome 4"/>
</dbReference>
<feature type="domain" description="MADF" evidence="2">
    <location>
        <begin position="8"/>
        <end position="97"/>
    </location>
</feature>